<dbReference type="EMBL" id="PJQM01006651">
    <property type="protein sequence ID" value="RCH79327.1"/>
    <property type="molecule type" value="Genomic_DNA"/>
</dbReference>
<dbReference type="GO" id="GO:0006508">
    <property type="term" value="P:proteolysis"/>
    <property type="evidence" value="ECO:0007669"/>
    <property type="project" value="UniProtKB-KW"/>
</dbReference>
<dbReference type="InterPro" id="IPR023827">
    <property type="entry name" value="Peptidase_S8_Asp-AS"/>
</dbReference>
<dbReference type="STRING" id="4846.A0A367INR8"/>
<dbReference type="OrthoDB" id="206201at2759"/>
<dbReference type="FunFam" id="3.40.50.200:FF:000007">
    <property type="entry name" value="Subtilisin-like serine protease"/>
    <property type="match status" value="1"/>
</dbReference>
<dbReference type="Pfam" id="PF00082">
    <property type="entry name" value="Peptidase_S8"/>
    <property type="match status" value="1"/>
</dbReference>
<dbReference type="PANTHER" id="PTHR43806:SF66">
    <property type="entry name" value="SERIN ENDOPEPTIDASE"/>
    <property type="match status" value="1"/>
</dbReference>
<dbReference type="PANTHER" id="PTHR43806">
    <property type="entry name" value="PEPTIDASE S8"/>
    <property type="match status" value="1"/>
</dbReference>
<dbReference type="InterPro" id="IPR034193">
    <property type="entry name" value="PCSK9_ProteinaseK-like"/>
</dbReference>
<dbReference type="PROSITE" id="PS00137">
    <property type="entry name" value="SUBTILASE_HIS"/>
    <property type="match status" value="1"/>
</dbReference>
<dbReference type="PROSITE" id="PS00136">
    <property type="entry name" value="SUBTILASE_ASP"/>
    <property type="match status" value="1"/>
</dbReference>
<keyword evidence="4 5" id="KW-0720">Serine protease</keyword>
<dbReference type="InterPro" id="IPR022398">
    <property type="entry name" value="Peptidase_S8_His-AS"/>
</dbReference>
<dbReference type="CDD" id="cd04077">
    <property type="entry name" value="Peptidases_S8_PCSK9_ProteinaseK_like"/>
    <property type="match status" value="1"/>
</dbReference>
<name>A0A367INR8_RHIST</name>
<protein>
    <submittedName>
        <fullName evidence="8">Subtilisin-like serine protease</fullName>
    </submittedName>
</protein>
<dbReference type="InterPro" id="IPR023828">
    <property type="entry name" value="Peptidase_S8_Ser-AS"/>
</dbReference>
<dbReference type="GO" id="GO:0004252">
    <property type="term" value="F:serine-type endopeptidase activity"/>
    <property type="evidence" value="ECO:0007669"/>
    <property type="project" value="UniProtKB-UniRule"/>
</dbReference>
<dbReference type="SUPFAM" id="SSF52743">
    <property type="entry name" value="Subtilisin-like"/>
    <property type="match status" value="1"/>
</dbReference>
<evidence type="ECO:0000256" key="2">
    <source>
        <dbReference type="ARBA" id="ARBA00022670"/>
    </source>
</evidence>
<keyword evidence="3 5" id="KW-0378">Hydrolase</keyword>
<evidence type="ECO:0000259" key="7">
    <source>
        <dbReference type="Pfam" id="PF00082"/>
    </source>
</evidence>
<evidence type="ECO:0000256" key="6">
    <source>
        <dbReference type="RuleBase" id="RU003355"/>
    </source>
</evidence>
<dbReference type="AlphaFoldDB" id="A0A367INR8"/>
<sequence>LYVVYAKTIDQPTHIIKLKSMMNATTAYTLSRKKQDDPSLYRRSFSVPDAIDLFALDDNFTVMSGIFSDNAFIDYLHDQYAVEYVEPNHIYKAQVQYTNLRTEVASSWGLARINTRYERNNLSHYTFDEFAGEGVHVYVLDTGVNIAHVDFGDRATNEANFVEEEGPTDLGGHGTHVAGKIAGSLYGIAKKANVHSVKILNRLGDGALSNIIKGISHVITVAEPGKSIINLSLSGPKSQLIDDILTKVVVDHHIPVFVAAGNSASDACLFSPSSNPHVFSVGASDLNDDVPAYSNVGGCVQLYAPGSEIESTWINGQNQSKILDGTSMANPHVSGIAAALLSKRTYANVQELYQAIALTATVNTLSFKWSAPVVSNNNLLAFINSYDLQE</sequence>
<reference evidence="8 9" key="1">
    <citation type="journal article" date="2018" name="G3 (Bethesda)">
        <title>Phylogenetic and Phylogenomic Definition of Rhizopus Species.</title>
        <authorList>
            <person name="Gryganskyi A.P."/>
            <person name="Golan J."/>
            <person name="Dolatabadi S."/>
            <person name="Mondo S."/>
            <person name="Robb S."/>
            <person name="Idnurm A."/>
            <person name="Muszewska A."/>
            <person name="Steczkiewicz K."/>
            <person name="Masonjones S."/>
            <person name="Liao H.L."/>
            <person name="Gajdeczka M.T."/>
            <person name="Anike F."/>
            <person name="Vuek A."/>
            <person name="Anishchenko I.M."/>
            <person name="Voigt K."/>
            <person name="de Hoog G.S."/>
            <person name="Smith M.E."/>
            <person name="Heitman J."/>
            <person name="Vilgalys R."/>
            <person name="Stajich J.E."/>
        </authorList>
    </citation>
    <scope>NUCLEOTIDE SEQUENCE [LARGE SCALE GENOMIC DNA]</scope>
    <source>
        <strain evidence="8 9">LSU 92-RS-03</strain>
    </source>
</reference>
<dbReference type="PROSITE" id="PS51892">
    <property type="entry name" value="SUBTILASE"/>
    <property type="match status" value="1"/>
</dbReference>
<evidence type="ECO:0000256" key="5">
    <source>
        <dbReference type="PROSITE-ProRule" id="PRU01240"/>
    </source>
</evidence>
<evidence type="ECO:0000256" key="4">
    <source>
        <dbReference type="ARBA" id="ARBA00022825"/>
    </source>
</evidence>
<keyword evidence="9" id="KW-1185">Reference proteome</keyword>
<accession>A0A367INR8</accession>
<evidence type="ECO:0000256" key="3">
    <source>
        <dbReference type="ARBA" id="ARBA00022801"/>
    </source>
</evidence>
<comment type="similarity">
    <text evidence="1 5 6">Belongs to the peptidase S8 family.</text>
</comment>
<feature type="active site" description="Charge relay system" evidence="5">
    <location>
        <position position="327"/>
    </location>
</feature>
<keyword evidence="2 5" id="KW-0645">Protease</keyword>
<feature type="active site" description="Charge relay system" evidence="5">
    <location>
        <position position="141"/>
    </location>
</feature>
<dbReference type="PROSITE" id="PS00138">
    <property type="entry name" value="SUBTILASE_SER"/>
    <property type="match status" value="1"/>
</dbReference>
<comment type="caution">
    <text evidence="8">The sequence shown here is derived from an EMBL/GenBank/DDBJ whole genome shotgun (WGS) entry which is preliminary data.</text>
</comment>
<organism evidence="8 9">
    <name type="scientific">Rhizopus stolonifer</name>
    <name type="common">Rhizopus nigricans</name>
    <dbReference type="NCBI Taxonomy" id="4846"/>
    <lineage>
        <taxon>Eukaryota</taxon>
        <taxon>Fungi</taxon>
        <taxon>Fungi incertae sedis</taxon>
        <taxon>Mucoromycota</taxon>
        <taxon>Mucoromycotina</taxon>
        <taxon>Mucoromycetes</taxon>
        <taxon>Mucorales</taxon>
        <taxon>Mucorineae</taxon>
        <taxon>Rhizopodaceae</taxon>
        <taxon>Rhizopus</taxon>
    </lineage>
</organism>
<dbReference type="Gene3D" id="3.40.50.200">
    <property type="entry name" value="Peptidase S8/S53 domain"/>
    <property type="match status" value="1"/>
</dbReference>
<dbReference type="Proteomes" id="UP000253551">
    <property type="component" value="Unassembled WGS sequence"/>
</dbReference>
<feature type="active site" description="Charge relay system" evidence="5">
    <location>
        <position position="173"/>
    </location>
</feature>
<proteinExistence type="inferred from homology"/>
<gene>
    <name evidence="8" type="primary">SUB7_1</name>
    <name evidence="8" type="ORF">CU098_002562</name>
</gene>
<evidence type="ECO:0000256" key="1">
    <source>
        <dbReference type="ARBA" id="ARBA00011073"/>
    </source>
</evidence>
<dbReference type="GO" id="GO:0005615">
    <property type="term" value="C:extracellular space"/>
    <property type="evidence" value="ECO:0007669"/>
    <property type="project" value="TreeGrafter"/>
</dbReference>
<dbReference type="PRINTS" id="PR00723">
    <property type="entry name" value="SUBTILISIN"/>
</dbReference>
<dbReference type="InterPro" id="IPR015500">
    <property type="entry name" value="Peptidase_S8_subtilisin-rel"/>
</dbReference>
<evidence type="ECO:0000313" key="9">
    <source>
        <dbReference type="Proteomes" id="UP000253551"/>
    </source>
</evidence>
<feature type="non-terminal residue" evidence="8">
    <location>
        <position position="1"/>
    </location>
</feature>
<dbReference type="InterPro" id="IPR050131">
    <property type="entry name" value="Peptidase_S8_subtilisin-like"/>
</dbReference>
<evidence type="ECO:0000313" key="8">
    <source>
        <dbReference type="EMBL" id="RCH79327.1"/>
    </source>
</evidence>
<dbReference type="InterPro" id="IPR036852">
    <property type="entry name" value="Peptidase_S8/S53_dom_sf"/>
</dbReference>
<feature type="domain" description="Peptidase S8/S53" evidence="7">
    <location>
        <begin position="132"/>
        <end position="361"/>
    </location>
</feature>
<dbReference type="InterPro" id="IPR000209">
    <property type="entry name" value="Peptidase_S8/S53_dom"/>
</dbReference>